<comment type="caution">
    <text evidence="2">The sequence shown here is derived from an EMBL/GenBank/DDBJ whole genome shotgun (WGS) entry which is preliminary data.</text>
</comment>
<dbReference type="Pfam" id="PF13343">
    <property type="entry name" value="SBP_bac_6"/>
    <property type="match status" value="1"/>
</dbReference>
<dbReference type="PANTHER" id="PTHR30006">
    <property type="entry name" value="THIAMINE-BINDING PERIPLASMIC PROTEIN-RELATED"/>
    <property type="match status" value="1"/>
</dbReference>
<dbReference type="SUPFAM" id="SSF53850">
    <property type="entry name" value="Periplasmic binding protein-like II"/>
    <property type="match status" value="1"/>
</dbReference>
<dbReference type="OrthoDB" id="124329at2759"/>
<accession>A0A9W4UN46</accession>
<name>A0A9W4UN46_9PLEO</name>
<evidence type="ECO:0000313" key="3">
    <source>
        <dbReference type="Proteomes" id="UP001152607"/>
    </source>
</evidence>
<keyword evidence="3" id="KW-1185">Reference proteome</keyword>
<dbReference type="Proteomes" id="UP001152607">
    <property type="component" value="Unassembled WGS sequence"/>
</dbReference>
<organism evidence="2 3">
    <name type="scientific">Periconia digitata</name>
    <dbReference type="NCBI Taxonomy" id="1303443"/>
    <lineage>
        <taxon>Eukaryota</taxon>
        <taxon>Fungi</taxon>
        <taxon>Dikarya</taxon>
        <taxon>Ascomycota</taxon>
        <taxon>Pezizomycotina</taxon>
        <taxon>Dothideomycetes</taxon>
        <taxon>Pleosporomycetidae</taxon>
        <taxon>Pleosporales</taxon>
        <taxon>Massarineae</taxon>
        <taxon>Periconiaceae</taxon>
        <taxon>Periconia</taxon>
    </lineage>
</organism>
<protein>
    <recommendedName>
        <fullName evidence="4">ABC-type Fe3+ transport system</fullName>
    </recommendedName>
</protein>
<reference evidence="2" key="1">
    <citation type="submission" date="2023-01" db="EMBL/GenBank/DDBJ databases">
        <authorList>
            <person name="Van Ghelder C."/>
            <person name="Rancurel C."/>
        </authorList>
    </citation>
    <scope>NUCLEOTIDE SEQUENCE</scope>
    <source>
        <strain evidence="2">CNCM I-4278</strain>
    </source>
</reference>
<evidence type="ECO:0000256" key="1">
    <source>
        <dbReference type="ARBA" id="ARBA00022729"/>
    </source>
</evidence>
<proteinExistence type="predicted"/>
<sequence length="381" mass="42772">MYIRKVHKPDRRGLFRCLKYPRTTHSFQFLANNMRSFSSIAFSTLVAAALAAPAADTRTLDEIHQAALEEGGVVTLWHGGDEKYQQDSLKQAFEKRFPGMTLNSTVDLSKYHDTNLNDQIANNNVYVDSIILQTLHDYPRWKEQGALLEYKPLDFDNVAPEFKDPDGAYYGYAIFGWSTTWNTAKYNGSLRDFGDALRPELKDKIIVTYPNDDDAVLYAYDLVIKKLGVEWFDALLAQNPTWVRGSATPGNQLSLANTSYVAAFGTGGRAGGGSVNTTRPTDAPFVTWPQTAAILKDAPHPEGAKLLHNWLLSDERQFANPQWTVRSDAPANFPKILEETNTNVTGFGAWMMDRANVERVRFWFENRLGTAQGLSPLNDDM</sequence>
<dbReference type="PANTHER" id="PTHR30006:SF2">
    <property type="entry name" value="ABC TRANSPORTER SUBSTRATE-BINDING PROTEIN"/>
    <property type="match status" value="1"/>
</dbReference>
<dbReference type="AlphaFoldDB" id="A0A9W4UN46"/>
<dbReference type="Gene3D" id="3.40.190.10">
    <property type="entry name" value="Periplasmic binding protein-like II"/>
    <property type="match status" value="2"/>
</dbReference>
<evidence type="ECO:0008006" key="4">
    <source>
        <dbReference type="Google" id="ProtNLM"/>
    </source>
</evidence>
<evidence type="ECO:0000313" key="2">
    <source>
        <dbReference type="EMBL" id="CAI6338354.1"/>
    </source>
</evidence>
<keyword evidence="1" id="KW-0732">Signal</keyword>
<dbReference type="EMBL" id="CAOQHR010000008">
    <property type="protein sequence ID" value="CAI6338354.1"/>
    <property type="molecule type" value="Genomic_DNA"/>
</dbReference>
<gene>
    <name evidence="2" type="ORF">PDIGIT_LOCUS11482</name>
</gene>